<evidence type="ECO:0000256" key="2">
    <source>
        <dbReference type="ARBA" id="ARBA00022801"/>
    </source>
</evidence>
<protein>
    <submittedName>
        <fullName evidence="5">DUF4976 domain-containing protein</fullName>
    </submittedName>
</protein>
<feature type="domain" description="N-sulphoglucosamine sulphohydrolase C-terminal" evidence="4">
    <location>
        <begin position="358"/>
        <end position="507"/>
    </location>
</feature>
<comment type="similarity">
    <text evidence="1">Belongs to the sulfatase family.</text>
</comment>
<keyword evidence="6" id="KW-1185">Reference proteome</keyword>
<dbReference type="OrthoDB" id="9789742at2"/>
<proteinExistence type="inferred from homology"/>
<comment type="caution">
    <text evidence="5">The sequence shown here is derived from an EMBL/GenBank/DDBJ whole genome shotgun (WGS) entry which is preliminary data.</text>
</comment>
<gene>
    <name evidence="5" type="ORF">EFY79_07370</name>
</gene>
<dbReference type="Gene3D" id="3.40.720.10">
    <property type="entry name" value="Alkaline Phosphatase, subunit A"/>
    <property type="match status" value="2"/>
</dbReference>
<name>A0A3M9NJV2_9BACT</name>
<dbReference type="AlphaFoldDB" id="A0A3M9NJV2"/>
<evidence type="ECO:0000313" key="6">
    <source>
        <dbReference type="Proteomes" id="UP000267223"/>
    </source>
</evidence>
<feature type="signal peptide" evidence="3">
    <location>
        <begin position="1"/>
        <end position="20"/>
    </location>
</feature>
<evidence type="ECO:0000259" key="4">
    <source>
        <dbReference type="Pfam" id="PF16347"/>
    </source>
</evidence>
<accession>A0A3M9NJV2</accession>
<dbReference type="Pfam" id="PF16347">
    <property type="entry name" value="SGSH_C"/>
    <property type="match status" value="1"/>
</dbReference>
<dbReference type="CDD" id="cd16031">
    <property type="entry name" value="G6S_like"/>
    <property type="match status" value="1"/>
</dbReference>
<sequence length="521" mass="60598">MNKNYRILFFLMLFFVWVCSSCNSDKKQADTRPNIIFIMSDDHGYQAISAYGDSLNHTPNIDALAKDGMLFNRAFVNNSLCAPSRAAILTGKYSNMNGIKGNGDEVFDGSQETFPKLLHQAGYQTAMIGKWHLVSNPTGFDFWNILPGQGDYYNPDFIDSTGTKRVEGYVTDLTTDKAINWLNNRDTTKPFCVLVWNKAPHRDWMSALKYLHEFDSAKIPVPATFFDDYATRTRAVKEQKMEISKWLAPNYDLKENLGITKATERLDSNWMAIFNRLNPGEKQAFIEAYTAKNEAFKKANLKGKDLAIWKYERYIKDYLRTIQSVDDNVGRLMDYLKEKGLDKNTIVIYTSDQGFYLGEHGWFDKRFMYEQSFRTPLIAKWPQFIKAGSVNNDMVMNLDIAETLLDAAHVKVPAEMQGRSMLDVWKGKTPDDWRKYVYYHYYESGGEHNVAKHIGVRSDRYKLIYYYENKDWELYDLKNDPHELNNVYNNPSYQKIQDSLKDELQIQMKKFKDSIPNKDFN</sequence>
<feature type="chain" id="PRO_5018181738" evidence="3">
    <location>
        <begin position="21"/>
        <end position="521"/>
    </location>
</feature>
<reference evidence="5 6" key="1">
    <citation type="submission" date="2018-11" db="EMBL/GenBank/DDBJ databases">
        <title>Draft genome sequence of Ferruginibacter sp. BO-59.</title>
        <authorList>
            <person name="Im W.T."/>
        </authorList>
    </citation>
    <scope>NUCLEOTIDE SEQUENCE [LARGE SCALE GENOMIC DNA]</scope>
    <source>
        <strain evidence="5 6">BO-59</strain>
    </source>
</reference>
<evidence type="ECO:0000256" key="3">
    <source>
        <dbReference type="SAM" id="SignalP"/>
    </source>
</evidence>
<dbReference type="PANTHER" id="PTHR43108">
    <property type="entry name" value="N-ACETYLGLUCOSAMINE-6-SULFATASE FAMILY MEMBER"/>
    <property type="match status" value="1"/>
</dbReference>
<dbReference type="InterPro" id="IPR017850">
    <property type="entry name" value="Alkaline_phosphatase_core_sf"/>
</dbReference>
<dbReference type="InterPro" id="IPR024607">
    <property type="entry name" value="Sulfatase_CS"/>
</dbReference>
<dbReference type="PROSITE" id="PS00149">
    <property type="entry name" value="SULFATASE_2"/>
    <property type="match status" value="1"/>
</dbReference>
<evidence type="ECO:0000256" key="1">
    <source>
        <dbReference type="ARBA" id="ARBA00008779"/>
    </source>
</evidence>
<dbReference type="GO" id="GO:0016787">
    <property type="term" value="F:hydrolase activity"/>
    <property type="evidence" value="ECO:0007669"/>
    <property type="project" value="UniProtKB-KW"/>
</dbReference>
<dbReference type="SUPFAM" id="SSF53649">
    <property type="entry name" value="Alkaline phosphatase-like"/>
    <property type="match status" value="1"/>
</dbReference>
<dbReference type="EMBL" id="RJJR01000004">
    <property type="protein sequence ID" value="RNI38082.1"/>
    <property type="molecule type" value="Genomic_DNA"/>
</dbReference>
<dbReference type="PANTHER" id="PTHR43108:SF6">
    <property type="entry name" value="N-SULPHOGLUCOSAMINE SULPHOHYDROLASE"/>
    <property type="match status" value="1"/>
</dbReference>
<dbReference type="Proteomes" id="UP000267223">
    <property type="component" value="Unassembled WGS sequence"/>
</dbReference>
<dbReference type="InterPro" id="IPR032506">
    <property type="entry name" value="SGSH_C"/>
</dbReference>
<dbReference type="PROSITE" id="PS00523">
    <property type="entry name" value="SULFATASE_1"/>
    <property type="match status" value="1"/>
</dbReference>
<keyword evidence="3" id="KW-0732">Signal</keyword>
<keyword evidence="2" id="KW-0378">Hydrolase</keyword>
<evidence type="ECO:0000313" key="5">
    <source>
        <dbReference type="EMBL" id="RNI38082.1"/>
    </source>
</evidence>
<organism evidence="5 6">
    <name type="scientific">Hanamia caeni</name>
    <dbReference type="NCBI Taxonomy" id="2294116"/>
    <lineage>
        <taxon>Bacteria</taxon>
        <taxon>Pseudomonadati</taxon>
        <taxon>Bacteroidota</taxon>
        <taxon>Chitinophagia</taxon>
        <taxon>Chitinophagales</taxon>
        <taxon>Chitinophagaceae</taxon>
        <taxon>Hanamia</taxon>
    </lineage>
</organism>